<evidence type="ECO:0000313" key="3">
    <source>
        <dbReference type="Proteomes" id="UP000298154"/>
    </source>
</evidence>
<keyword evidence="1" id="KW-0812">Transmembrane</keyword>
<comment type="caution">
    <text evidence="2">The sequence shown here is derived from an EMBL/GenBank/DDBJ whole genome shotgun (WGS) entry which is preliminary data.</text>
</comment>
<reference evidence="2 3" key="1">
    <citation type="submission" date="2019-03" db="EMBL/GenBank/DDBJ databases">
        <title>Genomics of glacier-inhabiting Cryobacterium strains.</title>
        <authorList>
            <person name="Liu Q."/>
            <person name="Xin Y.-H."/>
        </authorList>
    </citation>
    <scope>NUCLEOTIDE SEQUENCE [LARGE SCALE GENOMIC DNA]</scope>
    <source>
        <strain evidence="2 3">Sr36</strain>
    </source>
</reference>
<feature type="transmembrane region" description="Helical" evidence="1">
    <location>
        <begin position="104"/>
        <end position="123"/>
    </location>
</feature>
<gene>
    <name evidence="2" type="ORF">E3T47_05430</name>
</gene>
<dbReference type="EMBL" id="SOHK01000007">
    <property type="protein sequence ID" value="TFD68030.1"/>
    <property type="molecule type" value="Genomic_DNA"/>
</dbReference>
<protein>
    <submittedName>
        <fullName evidence="2">Uncharacterized protein</fullName>
    </submittedName>
</protein>
<keyword evidence="1" id="KW-1133">Transmembrane helix</keyword>
<dbReference type="OrthoDB" id="5193693at2"/>
<proteinExistence type="predicted"/>
<dbReference type="RefSeq" id="WP_134554956.1">
    <property type="nucleotide sequence ID" value="NZ_SOHK01000007.1"/>
</dbReference>
<accession>A0A4R9AQF5</accession>
<keyword evidence="3" id="KW-1185">Reference proteome</keyword>
<dbReference type="Proteomes" id="UP000298154">
    <property type="component" value="Unassembled WGS sequence"/>
</dbReference>
<feature type="transmembrane region" description="Helical" evidence="1">
    <location>
        <begin position="44"/>
        <end position="68"/>
    </location>
</feature>
<organism evidence="2 3">
    <name type="scientific">Cryobacterium ruanii</name>
    <dbReference type="NCBI Taxonomy" id="1259197"/>
    <lineage>
        <taxon>Bacteria</taxon>
        <taxon>Bacillati</taxon>
        <taxon>Actinomycetota</taxon>
        <taxon>Actinomycetes</taxon>
        <taxon>Micrococcales</taxon>
        <taxon>Microbacteriaceae</taxon>
        <taxon>Cryobacterium</taxon>
    </lineage>
</organism>
<evidence type="ECO:0000256" key="1">
    <source>
        <dbReference type="SAM" id="Phobius"/>
    </source>
</evidence>
<evidence type="ECO:0000313" key="2">
    <source>
        <dbReference type="EMBL" id="TFD68030.1"/>
    </source>
</evidence>
<feature type="transmembrane region" description="Helical" evidence="1">
    <location>
        <begin position="15"/>
        <end position="37"/>
    </location>
</feature>
<keyword evidence="1" id="KW-0472">Membrane</keyword>
<sequence length="132" mass="13686">MTESELIGHWVKARAHIIASQAAPTFLLTAIVGFLALGLPTADLTVRIAAAGILLASGIFGALAQIAAANEGLAVIADLHALEAPGSLTRCIVAMAPWVNVVRYVTPAIFVIVYVALLASLFFSAPAPHFGR</sequence>
<dbReference type="AlphaFoldDB" id="A0A4R9AQF5"/>
<name>A0A4R9AQF5_9MICO</name>